<dbReference type="AlphaFoldDB" id="A0A914I3D7"/>
<organism evidence="3 4">
    <name type="scientific">Globodera rostochiensis</name>
    <name type="common">Golden nematode worm</name>
    <name type="synonym">Heterodera rostochiensis</name>
    <dbReference type="NCBI Taxonomy" id="31243"/>
    <lineage>
        <taxon>Eukaryota</taxon>
        <taxon>Metazoa</taxon>
        <taxon>Ecdysozoa</taxon>
        <taxon>Nematoda</taxon>
        <taxon>Chromadorea</taxon>
        <taxon>Rhabditida</taxon>
        <taxon>Tylenchina</taxon>
        <taxon>Tylenchomorpha</taxon>
        <taxon>Tylenchoidea</taxon>
        <taxon>Heteroderidae</taxon>
        <taxon>Heteroderinae</taxon>
        <taxon>Globodera</taxon>
    </lineage>
</organism>
<feature type="region of interest" description="Disordered" evidence="1">
    <location>
        <begin position="1"/>
        <end position="22"/>
    </location>
</feature>
<keyword evidence="2" id="KW-1133">Transmembrane helix</keyword>
<dbReference type="Proteomes" id="UP000887572">
    <property type="component" value="Unplaced"/>
</dbReference>
<proteinExistence type="predicted"/>
<evidence type="ECO:0000313" key="3">
    <source>
        <dbReference type="Proteomes" id="UP000887572"/>
    </source>
</evidence>
<accession>A0A914I3D7</accession>
<evidence type="ECO:0000313" key="4">
    <source>
        <dbReference type="WBParaSite" id="Gr19_v10_g6459.t1"/>
    </source>
</evidence>
<evidence type="ECO:0000256" key="2">
    <source>
        <dbReference type="SAM" id="Phobius"/>
    </source>
</evidence>
<sequence>MGNNLERVEEVEEEPNDQQQQQAPALLLTIARFLWRERVALLLLLILLVLLAQYGYWHSVAPFSDCPQTGLDDPLHPYPGTASSAVSSSNISQTADARGQ</sequence>
<protein>
    <submittedName>
        <fullName evidence="4">Uncharacterized protein</fullName>
    </submittedName>
</protein>
<dbReference type="WBParaSite" id="Gr19_v10_g6459.t1">
    <property type="protein sequence ID" value="Gr19_v10_g6459.t1"/>
    <property type="gene ID" value="Gr19_v10_g6459"/>
</dbReference>
<evidence type="ECO:0000256" key="1">
    <source>
        <dbReference type="SAM" id="MobiDB-lite"/>
    </source>
</evidence>
<feature type="compositionally biased region" description="Low complexity" evidence="1">
    <location>
        <begin position="83"/>
        <end position="92"/>
    </location>
</feature>
<feature type="transmembrane region" description="Helical" evidence="2">
    <location>
        <begin position="39"/>
        <end position="57"/>
    </location>
</feature>
<name>A0A914I3D7_GLORO</name>
<reference evidence="4" key="1">
    <citation type="submission" date="2022-11" db="UniProtKB">
        <authorList>
            <consortium name="WormBaseParasite"/>
        </authorList>
    </citation>
    <scope>IDENTIFICATION</scope>
</reference>
<keyword evidence="3" id="KW-1185">Reference proteome</keyword>
<feature type="region of interest" description="Disordered" evidence="1">
    <location>
        <begin position="68"/>
        <end position="100"/>
    </location>
</feature>
<keyword evidence="2" id="KW-0472">Membrane</keyword>
<keyword evidence="2" id="KW-0812">Transmembrane</keyword>